<feature type="compositionally biased region" description="Low complexity" evidence="1">
    <location>
        <begin position="108"/>
        <end position="129"/>
    </location>
</feature>
<name>A0A6A4GB79_9AGAR</name>
<feature type="region of interest" description="Disordered" evidence="1">
    <location>
        <begin position="106"/>
        <end position="129"/>
    </location>
</feature>
<proteinExistence type="predicted"/>
<evidence type="ECO:0000313" key="3">
    <source>
        <dbReference type="Proteomes" id="UP000799118"/>
    </source>
</evidence>
<dbReference type="AlphaFoldDB" id="A0A6A4GB79"/>
<dbReference type="Proteomes" id="UP000799118">
    <property type="component" value="Unassembled WGS sequence"/>
</dbReference>
<gene>
    <name evidence="2" type="ORF">BT96DRAFT_1010325</name>
</gene>
<accession>A0A6A4GB79</accession>
<protein>
    <submittedName>
        <fullName evidence="2">Uncharacterized protein</fullName>
    </submittedName>
</protein>
<reference evidence="2" key="1">
    <citation type="journal article" date="2019" name="Environ. Microbiol.">
        <title>Fungal ecological strategies reflected in gene transcription - a case study of two litter decomposers.</title>
        <authorList>
            <person name="Barbi F."/>
            <person name="Kohler A."/>
            <person name="Barry K."/>
            <person name="Baskaran P."/>
            <person name="Daum C."/>
            <person name="Fauchery L."/>
            <person name="Ihrmark K."/>
            <person name="Kuo A."/>
            <person name="LaButti K."/>
            <person name="Lipzen A."/>
            <person name="Morin E."/>
            <person name="Grigoriev I.V."/>
            <person name="Henrissat B."/>
            <person name="Lindahl B."/>
            <person name="Martin F."/>
        </authorList>
    </citation>
    <scope>NUCLEOTIDE SEQUENCE</scope>
    <source>
        <strain evidence="2">JB14</strain>
    </source>
</reference>
<dbReference type="OrthoDB" id="2983300at2759"/>
<evidence type="ECO:0000256" key="1">
    <source>
        <dbReference type="SAM" id="MobiDB-lite"/>
    </source>
</evidence>
<organism evidence="2 3">
    <name type="scientific">Gymnopus androsaceus JB14</name>
    <dbReference type="NCBI Taxonomy" id="1447944"/>
    <lineage>
        <taxon>Eukaryota</taxon>
        <taxon>Fungi</taxon>
        <taxon>Dikarya</taxon>
        <taxon>Basidiomycota</taxon>
        <taxon>Agaricomycotina</taxon>
        <taxon>Agaricomycetes</taxon>
        <taxon>Agaricomycetidae</taxon>
        <taxon>Agaricales</taxon>
        <taxon>Marasmiineae</taxon>
        <taxon>Omphalotaceae</taxon>
        <taxon>Gymnopus</taxon>
    </lineage>
</organism>
<dbReference type="EMBL" id="ML771245">
    <property type="protein sequence ID" value="KAE9382620.1"/>
    <property type="molecule type" value="Genomic_DNA"/>
</dbReference>
<keyword evidence="3" id="KW-1185">Reference proteome</keyword>
<sequence>MSSYNTRISQVQSKITYKNGKIKLHKNTDGTWICYCVDNPSGHILPVLDTLRKHAKLTSFIKPQQNLSSHNHDPSAPTLISSPLVSDNLAIVDDISEYSPVPLREAISSPSSTTSRSPSPASSELPFLGSSSSQITWTEEKIKDLMKIPIIYGDQIEYDPIMDAEGLVHHKELNAVLCTIHHVILKKTVVMQHLQQLHKGVSHHPKSMATVMDKWKLTTELDAIDQEALYSQIQGLPIYVGYQCPLLLAQLLSPPKTHWTLISVPVILITPSQSQSFTKRDIIVQQLGAQVEKTFSTPVGQYTDNSRLTSPWLLRTKWPLIVGSYNVPDLMNLCSQPTADDGLFAKASDIVTMMNSQAVDMIDLLDELILQKINTADSTKGYEFSLLFLIQTYIEIQFQS</sequence>
<evidence type="ECO:0000313" key="2">
    <source>
        <dbReference type="EMBL" id="KAE9382620.1"/>
    </source>
</evidence>